<dbReference type="EMBL" id="JACGWK010000087">
    <property type="protein sequence ID" value="KAL0307619.1"/>
    <property type="molecule type" value="Genomic_DNA"/>
</dbReference>
<gene>
    <name evidence="2" type="ORF">Sangu_3019500</name>
</gene>
<sequence>MNGLEKSIHELINMSVQYEATTHKSAPAVFVGEASTSEVKGKRTGRWKRKKVKKKVTTATASDEGGPAAASEKGKGKGKGKVGGSQWSNANDMCMHCQGKGHWKREYAQLLSNPGIFVIEVNMITNVNS</sequence>
<proteinExistence type="predicted"/>
<name>A0AAW2KL72_9LAMI</name>
<evidence type="ECO:0000313" key="2">
    <source>
        <dbReference type="EMBL" id="KAL0307619.1"/>
    </source>
</evidence>
<organism evidence="2">
    <name type="scientific">Sesamum angustifolium</name>
    <dbReference type="NCBI Taxonomy" id="2727405"/>
    <lineage>
        <taxon>Eukaryota</taxon>
        <taxon>Viridiplantae</taxon>
        <taxon>Streptophyta</taxon>
        <taxon>Embryophyta</taxon>
        <taxon>Tracheophyta</taxon>
        <taxon>Spermatophyta</taxon>
        <taxon>Magnoliopsida</taxon>
        <taxon>eudicotyledons</taxon>
        <taxon>Gunneridae</taxon>
        <taxon>Pentapetalae</taxon>
        <taxon>asterids</taxon>
        <taxon>lamiids</taxon>
        <taxon>Lamiales</taxon>
        <taxon>Pedaliaceae</taxon>
        <taxon>Sesamum</taxon>
    </lineage>
</organism>
<reference evidence="2" key="2">
    <citation type="journal article" date="2024" name="Plant">
        <title>Genomic evolution and insights into agronomic trait innovations of Sesamum species.</title>
        <authorList>
            <person name="Miao H."/>
            <person name="Wang L."/>
            <person name="Qu L."/>
            <person name="Liu H."/>
            <person name="Sun Y."/>
            <person name="Le M."/>
            <person name="Wang Q."/>
            <person name="Wei S."/>
            <person name="Zheng Y."/>
            <person name="Lin W."/>
            <person name="Duan Y."/>
            <person name="Cao H."/>
            <person name="Xiong S."/>
            <person name="Wang X."/>
            <person name="Wei L."/>
            <person name="Li C."/>
            <person name="Ma Q."/>
            <person name="Ju M."/>
            <person name="Zhao R."/>
            <person name="Li G."/>
            <person name="Mu C."/>
            <person name="Tian Q."/>
            <person name="Mei H."/>
            <person name="Zhang T."/>
            <person name="Gao T."/>
            <person name="Zhang H."/>
        </authorList>
    </citation>
    <scope>NUCLEOTIDE SEQUENCE</scope>
    <source>
        <strain evidence="2">G01</strain>
    </source>
</reference>
<evidence type="ECO:0008006" key="3">
    <source>
        <dbReference type="Google" id="ProtNLM"/>
    </source>
</evidence>
<comment type="caution">
    <text evidence="2">The sequence shown here is derived from an EMBL/GenBank/DDBJ whole genome shotgun (WGS) entry which is preliminary data.</text>
</comment>
<dbReference type="AlphaFoldDB" id="A0AAW2KL72"/>
<protein>
    <recommendedName>
        <fullName evidence="3">Gag/pol protein</fullName>
    </recommendedName>
</protein>
<reference evidence="2" key="1">
    <citation type="submission" date="2020-06" db="EMBL/GenBank/DDBJ databases">
        <authorList>
            <person name="Li T."/>
            <person name="Hu X."/>
            <person name="Zhang T."/>
            <person name="Song X."/>
            <person name="Zhang H."/>
            <person name="Dai N."/>
            <person name="Sheng W."/>
            <person name="Hou X."/>
            <person name="Wei L."/>
        </authorList>
    </citation>
    <scope>NUCLEOTIDE SEQUENCE</scope>
    <source>
        <strain evidence="2">G01</strain>
        <tissue evidence="2">Leaf</tissue>
    </source>
</reference>
<feature type="region of interest" description="Disordered" evidence="1">
    <location>
        <begin position="32"/>
        <end position="84"/>
    </location>
</feature>
<accession>A0AAW2KL72</accession>
<evidence type="ECO:0000256" key="1">
    <source>
        <dbReference type="SAM" id="MobiDB-lite"/>
    </source>
</evidence>
<feature type="compositionally biased region" description="Basic residues" evidence="1">
    <location>
        <begin position="42"/>
        <end position="56"/>
    </location>
</feature>